<feature type="coiled-coil region" evidence="1">
    <location>
        <begin position="114"/>
        <end position="144"/>
    </location>
</feature>
<evidence type="ECO:0000313" key="4">
    <source>
        <dbReference type="Proteomes" id="UP000256964"/>
    </source>
</evidence>
<keyword evidence="4" id="KW-1185">Reference proteome</keyword>
<dbReference type="Proteomes" id="UP000256964">
    <property type="component" value="Unassembled WGS sequence"/>
</dbReference>
<reference evidence="3 4" key="1">
    <citation type="journal article" date="2018" name="Biotechnol. Biofuels">
        <title>Integrative visual omics of the white-rot fungus Polyporus brumalis exposes the biotechnological potential of its oxidative enzymes for delignifying raw plant biomass.</title>
        <authorList>
            <person name="Miyauchi S."/>
            <person name="Rancon A."/>
            <person name="Drula E."/>
            <person name="Hage H."/>
            <person name="Chaduli D."/>
            <person name="Favel A."/>
            <person name="Grisel S."/>
            <person name="Henrissat B."/>
            <person name="Herpoel-Gimbert I."/>
            <person name="Ruiz-Duenas F.J."/>
            <person name="Chevret D."/>
            <person name="Hainaut M."/>
            <person name="Lin J."/>
            <person name="Wang M."/>
            <person name="Pangilinan J."/>
            <person name="Lipzen A."/>
            <person name="Lesage-Meessen L."/>
            <person name="Navarro D."/>
            <person name="Riley R."/>
            <person name="Grigoriev I.V."/>
            <person name="Zhou S."/>
            <person name="Raouche S."/>
            <person name="Rosso M.N."/>
        </authorList>
    </citation>
    <scope>NUCLEOTIDE SEQUENCE [LARGE SCALE GENOMIC DNA]</scope>
    <source>
        <strain evidence="3 4">BRFM 1820</strain>
    </source>
</reference>
<dbReference type="OrthoDB" id="3147752at2759"/>
<dbReference type="STRING" id="139420.A0A371D1B3"/>
<sequence>MDILHYFFLPFDRLKIVFMWLALRSNRIVKRLTRGLWEGELKRLKRNLDERDIELEMTRRQSREAQQSAEVWKKRHVDELGGRVDKAEYDRVVEDNIKLQARLGMVDIDATQRSVNFERAMARAEKKQRDLEALLEARSKELQDAQVYVTKLDEVADSEVVRIVEPLNGQIFQAAATLSDAPEFHSDDPREDATAVVEARIRLERSSWLGSNLLDIVGDSTHPEHSVFVQVALQAGLTAYARRIANSWDPSGTKDTTTIENVYWAIRDREPQSVVGRWRSLGRTHLKRILSNIDYAPFLVSNLSDVVADILLVAGATGTRDVIAQIVSAEFESELGEIASLALNFHATTGERVVSRDFALLAAHPGEPFDASRMEAEHEAGESNARVLGTTQLGLVAERSVERDGKRGDLEIRRAVLLKCRVVLQDTADRGQDHSADGAVDSVPEQSDPLQTQTM</sequence>
<proteinExistence type="predicted"/>
<dbReference type="EMBL" id="KZ857428">
    <property type="protein sequence ID" value="RDX46338.1"/>
    <property type="molecule type" value="Genomic_DNA"/>
</dbReference>
<evidence type="ECO:0000256" key="1">
    <source>
        <dbReference type="SAM" id="Coils"/>
    </source>
</evidence>
<organism evidence="3 4">
    <name type="scientific">Lentinus brumalis</name>
    <dbReference type="NCBI Taxonomy" id="2498619"/>
    <lineage>
        <taxon>Eukaryota</taxon>
        <taxon>Fungi</taxon>
        <taxon>Dikarya</taxon>
        <taxon>Basidiomycota</taxon>
        <taxon>Agaricomycotina</taxon>
        <taxon>Agaricomycetes</taxon>
        <taxon>Polyporales</taxon>
        <taxon>Polyporaceae</taxon>
        <taxon>Lentinus</taxon>
    </lineage>
</organism>
<evidence type="ECO:0000313" key="3">
    <source>
        <dbReference type="EMBL" id="RDX46338.1"/>
    </source>
</evidence>
<evidence type="ECO:0000256" key="2">
    <source>
        <dbReference type="SAM" id="MobiDB-lite"/>
    </source>
</evidence>
<feature type="compositionally biased region" description="Polar residues" evidence="2">
    <location>
        <begin position="444"/>
        <end position="455"/>
    </location>
</feature>
<dbReference type="AlphaFoldDB" id="A0A371D1B3"/>
<gene>
    <name evidence="3" type="ORF">OH76DRAFT_1407068</name>
</gene>
<accession>A0A371D1B3</accession>
<keyword evidence="1" id="KW-0175">Coiled coil</keyword>
<name>A0A371D1B3_9APHY</name>
<protein>
    <submittedName>
        <fullName evidence="3">Uncharacterized protein</fullName>
    </submittedName>
</protein>
<feature type="region of interest" description="Disordered" evidence="2">
    <location>
        <begin position="429"/>
        <end position="455"/>
    </location>
</feature>